<feature type="transmembrane region" description="Helical" evidence="1">
    <location>
        <begin position="30"/>
        <end position="48"/>
    </location>
</feature>
<organism evidence="2 3">
    <name type="scientific">Burkholderia cepacia</name>
    <name type="common">Pseudomonas cepacia</name>
    <dbReference type="NCBI Taxonomy" id="292"/>
    <lineage>
        <taxon>Bacteria</taxon>
        <taxon>Pseudomonadati</taxon>
        <taxon>Pseudomonadota</taxon>
        <taxon>Betaproteobacteria</taxon>
        <taxon>Burkholderiales</taxon>
        <taxon>Burkholderiaceae</taxon>
        <taxon>Burkholderia</taxon>
        <taxon>Burkholderia cepacia complex</taxon>
    </lineage>
</organism>
<keyword evidence="1" id="KW-0472">Membrane</keyword>
<evidence type="ECO:0000313" key="2">
    <source>
        <dbReference type="EMBL" id="AOK15977.1"/>
    </source>
</evidence>
<proteinExistence type="predicted"/>
<sequence length="247" mass="27533">MHNLDKILEHLGKCKPYAQQNTPAARRATFIGWVLFLISAAAILAVKLSVTTLPPSGSDRFIADSARIGVVFGALLLFIAFITQVVVDVRTTFRNRAESNQKAVTQRQLEVDENNVLFLLDQPDKSLAYAQCYLKQMNSRAGEWIAHLFGNAAPLLPLLVVLFAFSRDLGVVRWLERTLTQDHPSNPLVLRLIVFAIAVAILIFVFAYGLAAEQRRNSYRLGLLEMAITLKSMSDKPRRGRSRGGAR</sequence>
<dbReference type="RefSeq" id="WP_069269956.1">
    <property type="nucleotide sequence ID" value="NZ_CP013443.1"/>
</dbReference>
<feature type="transmembrane region" description="Helical" evidence="1">
    <location>
        <begin position="144"/>
        <end position="165"/>
    </location>
</feature>
<accession>A0A1B4PPX6</accession>
<dbReference type="AlphaFoldDB" id="A0A1B4PPX6"/>
<evidence type="ECO:0000313" key="3">
    <source>
        <dbReference type="Proteomes" id="UP000094776"/>
    </source>
</evidence>
<dbReference type="EMBL" id="CP013443">
    <property type="protein sequence ID" value="AOK15977.1"/>
    <property type="molecule type" value="Genomic_DNA"/>
</dbReference>
<name>A0A1B4PPX6_BURCE</name>
<dbReference type="InterPro" id="IPR036259">
    <property type="entry name" value="MFS_trans_sf"/>
</dbReference>
<reference evidence="2 3" key="1">
    <citation type="submission" date="2015-12" db="EMBL/GenBank/DDBJ databases">
        <title>Diversity of Burkholderia near neighbor genomes.</title>
        <authorList>
            <person name="Sahl J."/>
            <person name="Wagner D."/>
            <person name="Keim P."/>
        </authorList>
    </citation>
    <scope>NUCLEOTIDE SEQUENCE [LARGE SCALE GENOMIC DNA]</scope>
    <source>
        <strain evidence="2 3">MSMB1184WGS</strain>
    </source>
</reference>
<evidence type="ECO:0000256" key="1">
    <source>
        <dbReference type="SAM" id="Phobius"/>
    </source>
</evidence>
<keyword evidence="1" id="KW-1133">Transmembrane helix</keyword>
<feature type="transmembrane region" description="Helical" evidence="1">
    <location>
        <begin position="188"/>
        <end position="211"/>
    </location>
</feature>
<dbReference type="SUPFAM" id="SSF103473">
    <property type="entry name" value="MFS general substrate transporter"/>
    <property type="match status" value="1"/>
</dbReference>
<gene>
    <name evidence="2" type="ORF">WT26_08060</name>
</gene>
<protein>
    <submittedName>
        <fullName evidence="2">Uncharacterized protein</fullName>
    </submittedName>
</protein>
<keyword evidence="1" id="KW-0812">Transmembrane</keyword>
<dbReference type="Proteomes" id="UP000094776">
    <property type="component" value="Chromosome 1"/>
</dbReference>
<feature type="transmembrane region" description="Helical" evidence="1">
    <location>
        <begin position="68"/>
        <end position="87"/>
    </location>
</feature>